<keyword evidence="8" id="KW-0961">Cell wall biogenesis/degradation</keyword>
<evidence type="ECO:0000256" key="4">
    <source>
        <dbReference type="ARBA" id="ARBA00022968"/>
    </source>
</evidence>
<evidence type="ECO:0000259" key="10">
    <source>
        <dbReference type="PROSITE" id="PS51762"/>
    </source>
</evidence>
<comment type="similarity">
    <text evidence="2">Belongs to the SKN1/KRE6 family.</text>
</comment>
<keyword evidence="3 9" id="KW-0812">Transmembrane</keyword>
<dbReference type="EMBL" id="LSSK01000589">
    <property type="protein sequence ID" value="OMH82812.1"/>
    <property type="molecule type" value="Genomic_DNA"/>
</dbReference>
<evidence type="ECO:0000256" key="1">
    <source>
        <dbReference type="ARBA" id="ARBA00004606"/>
    </source>
</evidence>
<evidence type="ECO:0000256" key="6">
    <source>
        <dbReference type="ARBA" id="ARBA00023136"/>
    </source>
</evidence>
<dbReference type="OrthoDB" id="412647at2759"/>
<comment type="caution">
    <text evidence="11">The sequence shown here is derived from an EMBL/GenBank/DDBJ whole genome shotgun (WGS) entry which is preliminary data.</text>
</comment>
<keyword evidence="7" id="KW-0325">Glycoprotein</keyword>
<evidence type="ECO:0000256" key="8">
    <source>
        <dbReference type="ARBA" id="ARBA00023316"/>
    </source>
</evidence>
<evidence type="ECO:0000313" key="12">
    <source>
        <dbReference type="Proteomes" id="UP000188320"/>
    </source>
</evidence>
<organism evidence="11 12">
    <name type="scientific">Zancudomyces culisetae</name>
    <name type="common">Gut fungus</name>
    <name type="synonym">Smittium culisetae</name>
    <dbReference type="NCBI Taxonomy" id="1213189"/>
    <lineage>
        <taxon>Eukaryota</taxon>
        <taxon>Fungi</taxon>
        <taxon>Fungi incertae sedis</taxon>
        <taxon>Zoopagomycota</taxon>
        <taxon>Kickxellomycotina</taxon>
        <taxon>Harpellomycetes</taxon>
        <taxon>Harpellales</taxon>
        <taxon>Legeriomycetaceae</taxon>
        <taxon>Zancudomyces</taxon>
    </lineage>
</organism>
<evidence type="ECO:0000256" key="5">
    <source>
        <dbReference type="ARBA" id="ARBA00022989"/>
    </source>
</evidence>
<keyword evidence="4" id="KW-0735">Signal-anchor</keyword>
<gene>
    <name evidence="11" type="ORF">AX774_g3696</name>
</gene>
<accession>A0A1R1PPK7</accession>
<dbReference type="GO" id="GO:0031505">
    <property type="term" value="P:fungal-type cell wall organization"/>
    <property type="evidence" value="ECO:0007669"/>
    <property type="project" value="TreeGrafter"/>
</dbReference>
<reference evidence="12" key="1">
    <citation type="submission" date="2017-01" db="EMBL/GenBank/DDBJ databases">
        <authorList>
            <person name="Wang Y."/>
            <person name="White M."/>
            <person name="Kvist S."/>
            <person name="Moncalvo J.-M."/>
        </authorList>
    </citation>
    <scope>NUCLEOTIDE SEQUENCE [LARGE SCALE GENOMIC DNA]</scope>
    <source>
        <strain evidence="12">COL-18-3</strain>
    </source>
</reference>
<comment type="subcellular location">
    <subcellularLocation>
        <location evidence="1">Membrane</location>
        <topology evidence="1">Single-pass type II membrane protein</topology>
    </subcellularLocation>
</comment>
<dbReference type="AlphaFoldDB" id="A0A1R1PPK7"/>
<dbReference type="InterPro" id="IPR000757">
    <property type="entry name" value="Beta-glucanase-like"/>
</dbReference>
<dbReference type="GO" id="GO:0006078">
    <property type="term" value="P:(1-&gt;6)-beta-D-glucan biosynthetic process"/>
    <property type="evidence" value="ECO:0007669"/>
    <property type="project" value="TreeGrafter"/>
</dbReference>
<feature type="domain" description="GH16" evidence="10">
    <location>
        <begin position="93"/>
        <end position="424"/>
    </location>
</feature>
<name>A0A1R1PPK7_ZANCU</name>
<dbReference type="GO" id="GO:0005886">
    <property type="term" value="C:plasma membrane"/>
    <property type="evidence" value="ECO:0007669"/>
    <property type="project" value="TreeGrafter"/>
</dbReference>
<evidence type="ECO:0000256" key="9">
    <source>
        <dbReference type="SAM" id="Phobius"/>
    </source>
</evidence>
<dbReference type="InterPro" id="IPR005629">
    <property type="entry name" value="Skn1/Kre6/Sbg1"/>
</dbReference>
<evidence type="ECO:0000256" key="7">
    <source>
        <dbReference type="ARBA" id="ARBA00023180"/>
    </source>
</evidence>
<dbReference type="GO" id="GO:0005789">
    <property type="term" value="C:endoplasmic reticulum membrane"/>
    <property type="evidence" value="ECO:0007669"/>
    <property type="project" value="TreeGrafter"/>
</dbReference>
<evidence type="ECO:0000256" key="2">
    <source>
        <dbReference type="ARBA" id="ARBA00010962"/>
    </source>
</evidence>
<dbReference type="PANTHER" id="PTHR31361:SF1">
    <property type="entry name" value="BETA-GLUCAN SYNTHESIS-ASSOCIATED PROTEIN KRE6-RELATED"/>
    <property type="match status" value="1"/>
</dbReference>
<keyword evidence="5 9" id="KW-1133">Transmembrane helix</keyword>
<dbReference type="Pfam" id="PF03935">
    <property type="entry name" value="SKN1_KRE6_Sbg1"/>
    <property type="match status" value="1"/>
</dbReference>
<dbReference type="Proteomes" id="UP000188320">
    <property type="component" value="Unassembled WGS sequence"/>
</dbReference>
<keyword evidence="6 9" id="KW-0472">Membrane</keyword>
<dbReference type="GO" id="GO:0015926">
    <property type="term" value="F:glucosidase activity"/>
    <property type="evidence" value="ECO:0007669"/>
    <property type="project" value="TreeGrafter"/>
</dbReference>
<sequence>MSSTFSLDKLPSFKPDVNSEFETDKDTRRKAKFCPIRIDLKFVAAILVLLGVAAAFVIYPVISAQKSVQDVIGYDTGNDEETLKKIALKESSKGQPLVPNPLPIDPDTPESGKTFTASTGEVWKLVFSDEFNKDGRSFEPGKDKVWVSQDYFYWPTNDLEYYSPKNVKTSKGSLVLTMEEKSTDGGHNFTSGMVSSWNKFCFQGGYIEVNVSFPGNGRVSGYWPAVWTLGNLGRAGYGATTDGLWPYTYNSCDEGVLPNQTISDPTKCLLRGQRLNACVCSGDHPSPGIGRGAPEIDIFEGSINGDELPNLSMSNQWAPFNFEYKNYNEGTLVFDRGYNVSGKSVMNDYTGNAYQQCASGLYFYDRSIVEGKKYQTFGFEYEPGPDGYIQWYSNRKPIWKLTTAAMGPNAASKIARRVISEEPMVRSLLDV</sequence>
<keyword evidence="12" id="KW-1185">Reference proteome</keyword>
<feature type="transmembrane region" description="Helical" evidence="9">
    <location>
        <begin position="38"/>
        <end position="62"/>
    </location>
</feature>
<dbReference type="InterPro" id="IPR013320">
    <property type="entry name" value="ConA-like_dom_sf"/>
</dbReference>
<dbReference type="Gene3D" id="2.60.120.200">
    <property type="match status" value="1"/>
</dbReference>
<dbReference type="PROSITE" id="PS51762">
    <property type="entry name" value="GH16_2"/>
    <property type="match status" value="1"/>
</dbReference>
<dbReference type="SUPFAM" id="SSF49899">
    <property type="entry name" value="Concanavalin A-like lectins/glucanases"/>
    <property type="match status" value="1"/>
</dbReference>
<proteinExistence type="inferred from homology"/>
<evidence type="ECO:0000313" key="11">
    <source>
        <dbReference type="EMBL" id="OMH82812.1"/>
    </source>
</evidence>
<evidence type="ECO:0000256" key="3">
    <source>
        <dbReference type="ARBA" id="ARBA00022692"/>
    </source>
</evidence>
<dbReference type="PANTHER" id="PTHR31361">
    <property type="entry name" value="BETA-GLUCAN SYNTHESIS-ASSOCIATED PROTEIN KRE6-RELATED"/>
    <property type="match status" value="1"/>
</dbReference>
<protein>
    <submittedName>
        <fullName evidence="11">Putative beta-glucan synthesis-associated protein</fullName>
    </submittedName>
</protein>